<dbReference type="EMBL" id="JACHMB010000001">
    <property type="protein sequence ID" value="MBB5783776.1"/>
    <property type="molecule type" value="Genomic_DNA"/>
</dbReference>
<name>A0A7W9LH97_9ACTN</name>
<protein>
    <submittedName>
        <fullName evidence="2">Uncharacterized protein</fullName>
    </submittedName>
</protein>
<keyword evidence="1" id="KW-0472">Membrane</keyword>
<evidence type="ECO:0000313" key="2">
    <source>
        <dbReference type="EMBL" id="MBB5783776.1"/>
    </source>
</evidence>
<comment type="caution">
    <text evidence="2">The sequence shown here is derived from an EMBL/GenBank/DDBJ whole genome shotgun (WGS) entry which is preliminary data.</text>
</comment>
<proteinExistence type="predicted"/>
<gene>
    <name evidence="2" type="ORF">HD596_010532</name>
</gene>
<keyword evidence="1" id="KW-0812">Transmembrane</keyword>
<evidence type="ECO:0000313" key="3">
    <source>
        <dbReference type="Proteomes" id="UP000579153"/>
    </source>
</evidence>
<organism evidence="2 3">
    <name type="scientific">Nonomuraea jabiensis</name>
    <dbReference type="NCBI Taxonomy" id="882448"/>
    <lineage>
        <taxon>Bacteria</taxon>
        <taxon>Bacillati</taxon>
        <taxon>Actinomycetota</taxon>
        <taxon>Actinomycetes</taxon>
        <taxon>Streptosporangiales</taxon>
        <taxon>Streptosporangiaceae</taxon>
        <taxon>Nonomuraea</taxon>
    </lineage>
</organism>
<reference evidence="2 3" key="1">
    <citation type="submission" date="2020-08" db="EMBL/GenBank/DDBJ databases">
        <title>Sequencing the genomes of 1000 actinobacteria strains.</title>
        <authorList>
            <person name="Klenk H.-P."/>
        </authorList>
    </citation>
    <scope>NUCLEOTIDE SEQUENCE [LARGE SCALE GENOMIC DNA]</scope>
    <source>
        <strain evidence="2 3">DSM 45507</strain>
    </source>
</reference>
<dbReference type="AlphaFoldDB" id="A0A7W9LH97"/>
<sequence length="61" mass="6272">MAFLGVILMIQGFGSLIADHFFGKNFGLLHLVLDGTALTVVSTVVGVAGLLLTIGAIAKND</sequence>
<evidence type="ECO:0000256" key="1">
    <source>
        <dbReference type="SAM" id="Phobius"/>
    </source>
</evidence>
<keyword evidence="3" id="KW-1185">Reference proteome</keyword>
<feature type="transmembrane region" description="Helical" evidence="1">
    <location>
        <begin position="37"/>
        <end position="58"/>
    </location>
</feature>
<dbReference type="RefSeq" id="WP_185076825.1">
    <property type="nucleotide sequence ID" value="NZ_JACHMB010000001.1"/>
</dbReference>
<keyword evidence="1" id="KW-1133">Transmembrane helix</keyword>
<accession>A0A7W9LH97</accession>
<dbReference type="Proteomes" id="UP000579153">
    <property type="component" value="Unassembled WGS sequence"/>
</dbReference>